<dbReference type="GO" id="GO:0050580">
    <property type="term" value="F:2,5-didehydrogluconate reductase activity"/>
    <property type="evidence" value="ECO:0007669"/>
    <property type="project" value="UniProtKB-EC"/>
</dbReference>
<dbReference type="Proteomes" id="UP000248758">
    <property type="component" value="Chromosome 1"/>
</dbReference>
<dbReference type="AlphaFoldDB" id="A0A2X5NGW7"/>
<proteinExistence type="inferred from homology"/>
<dbReference type="KEGG" id="tpty:NCTC11468_00628"/>
<sequence>MSGQPFVRLNDDCLMPQLGLGVWQASIEQTRHAVIHALKTGYRSIDTASVYQNEEGVGQALQQSDLPGKICLLPPNSGIQISYRPARHWKPACKSCNFLMWISTLSTGPVRRMTILSMPGNN</sequence>
<name>A0A2X5NGW7_9GAMM</name>
<dbReference type="InterPro" id="IPR023210">
    <property type="entry name" value="NADP_OxRdtase_dom"/>
</dbReference>
<dbReference type="Pfam" id="PF00248">
    <property type="entry name" value="Aldo_ket_red"/>
    <property type="match status" value="1"/>
</dbReference>
<comment type="similarity">
    <text evidence="1">Belongs to the aldo/keto reductase family.</text>
</comment>
<evidence type="ECO:0000259" key="5">
    <source>
        <dbReference type="Pfam" id="PF00248"/>
    </source>
</evidence>
<evidence type="ECO:0000313" key="7">
    <source>
        <dbReference type="Proteomes" id="UP000248758"/>
    </source>
</evidence>
<dbReference type="EC" id="1.1.1.274" evidence="6"/>
<keyword evidence="2" id="KW-0521">NADP</keyword>
<evidence type="ECO:0000256" key="2">
    <source>
        <dbReference type="ARBA" id="ARBA00022857"/>
    </source>
</evidence>
<organism evidence="6 7">
    <name type="scientific">Tatumella ptyseos</name>
    <dbReference type="NCBI Taxonomy" id="82987"/>
    <lineage>
        <taxon>Bacteria</taxon>
        <taxon>Pseudomonadati</taxon>
        <taxon>Pseudomonadota</taxon>
        <taxon>Gammaproteobacteria</taxon>
        <taxon>Enterobacterales</taxon>
        <taxon>Erwiniaceae</taxon>
        <taxon>Tatumella</taxon>
    </lineage>
</organism>
<dbReference type="Gene3D" id="3.20.20.100">
    <property type="entry name" value="NADP-dependent oxidoreductase domain"/>
    <property type="match status" value="1"/>
</dbReference>
<keyword evidence="3 6" id="KW-0560">Oxidoreductase</keyword>
<dbReference type="PROSITE" id="PS00798">
    <property type="entry name" value="ALDOKETO_REDUCTASE_1"/>
    <property type="match status" value="1"/>
</dbReference>
<comment type="catalytic activity">
    <reaction evidence="4">
        <text>hydroxyacetone + NADP(+) = methylglyoxal + NADPH + H(+)</text>
        <dbReference type="Rhea" id="RHEA:27986"/>
        <dbReference type="ChEBI" id="CHEBI:15378"/>
        <dbReference type="ChEBI" id="CHEBI:17158"/>
        <dbReference type="ChEBI" id="CHEBI:27957"/>
        <dbReference type="ChEBI" id="CHEBI:57783"/>
        <dbReference type="ChEBI" id="CHEBI:58349"/>
    </reaction>
</comment>
<reference evidence="6 7" key="1">
    <citation type="submission" date="2018-06" db="EMBL/GenBank/DDBJ databases">
        <authorList>
            <consortium name="Pathogen Informatics"/>
            <person name="Doyle S."/>
        </authorList>
    </citation>
    <scope>NUCLEOTIDE SEQUENCE [LARGE SCALE GENOMIC DNA]</scope>
    <source>
        <strain evidence="6 7">NCTC11468</strain>
    </source>
</reference>
<evidence type="ECO:0000313" key="6">
    <source>
        <dbReference type="EMBL" id="SQK72376.1"/>
    </source>
</evidence>
<dbReference type="InterPro" id="IPR036812">
    <property type="entry name" value="NAD(P)_OxRdtase_dom_sf"/>
</dbReference>
<evidence type="ECO:0000256" key="1">
    <source>
        <dbReference type="ARBA" id="ARBA00007905"/>
    </source>
</evidence>
<gene>
    <name evidence="6" type="primary">dkgA_2</name>
    <name evidence="6" type="ORF">NCTC11468_00628</name>
</gene>
<dbReference type="InterPro" id="IPR018170">
    <property type="entry name" value="Aldo/ket_reductase_CS"/>
</dbReference>
<protein>
    <submittedName>
        <fullName evidence="6">2,5-diketo-D-gluconic acid reductase A</fullName>
        <ecNumber evidence="6">1.1.1.274</ecNumber>
    </submittedName>
</protein>
<dbReference type="EMBL" id="LS483499">
    <property type="protein sequence ID" value="SQK72376.1"/>
    <property type="molecule type" value="Genomic_DNA"/>
</dbReference>
<evidence type="ECO:0000256" key="4">
    <source>
        <dbReference type="ARBA" id="ARBA00049445"/>
    </source>
</evidence>
<evidence type="ECO:0000256" key="3">
    <source>
        <dbReference type="ARBA" id="ARBA00023002"/>
    </source>
</evidence>
<accession>A0A2X5NGW7</accession>
<dbReference type="GO" id="GO:1990002">
    <property type="term" value="F:methylglyoxal reductase (NADPH) (acetol producing) activity"/>
    <property type="evidence" value="ECO:0007669"/>
    <property type="project" value="RHEA"/>
</dbReference>
<dbReference type="PANTHER" id="PTHR43827">
    <property type="entry name" value="2,5-DIKETO-D-GLUCONIC ACID REDUCTASE"/>
    <property type="match status" value="1"/>
</dbReference>
<dbReference type="PANTHER" id="PTHR43827:SF3">
    <property type="entry name" value="NADP-DEPENDENT OXIDOREDUCTASE DOMAIN-CONTAINING PROTEIN"/>
    <property type="match status" value="1"/>
</dbReference>
<feature type="domain" description="NADP-dependent oxidoreductase" evidence="5">
    <location>
        <begin position="18"/>
        <end position="63"/>
    </location>
</feature>
<dbReference type="SUPFAM" id="SSF51430">
    <property type="entry name" value="NAD(P)-linked oxidoreductase"/>
    <property type="match status" value="1"/>
</dbReference>
<dbReference type="InterPro" id="IPR020471">
    <property type="entry name" value="AKR"/>
</dbReference>